<dbReference type="SUPFAM" id="SSF51045">
    <property type="entry name" value="WW domain"/>
    <property type="match status" value="1"/>
</dbReference>
<dbReference type="SUPFAM" id="SSF63491">
    <property type="entry name" value="BAG domain"/>
    <property type="match status" value="1"/>
</dbReference>
<dbReference type="AlphaFoldDB" id="A0A8E0VQ60"/>
<dbReference type="InterPro" id="IPR001202">
    <property type="entry name" value="WW_dom"/>
</dbReference>
<dbReference type="SMART" id="SM00264">
    <property type="entry name" value="BAG"/>
    <property type="match status" value="1"/>
</dbReference>
<dbReference type="GO" id="GO:0051087">
    <property type="term" value="F:protein-folding chaperone binding"/>
    <property type="evidence" value="ECO:0007669"/>
    <property type="project" value="InterPro"/>
</dbReference>
<evidence type="ECO:0000313" key="4">
    <source>
        <dbReference type="Proteomes" id="UP000728185"/>
    </source>
</evidence>
<gene>
    <name evidence="3" type="ORF">FBUS_09432</name>
</gene>
<dbReference type="EMBL" id="LUCM01000437">
    <property type="protein sequence ID" value="KAA0200545.1"/>
    <property type="molecule type" value="Genomic_DNA"/>
</dbReference>
<name>A0A8E0VQ60_9TREM</name>
<reference evidence="3" key="1">
    <citation type="submission" date="2019-05" db="EMBL/GenBank/DDBJ databases">
        <title>Annotation for the trematode Fasciolopsis buski.</title>
        <authorList>
            <person name="Choi Y.-J."/>
        </authorList>
    </citation>
    <scope>NUCLEOTIDE SEQUENCE</scope>
    <source>
        <strain evidence="3">HT</strain>
        <tissue evidence="3">Whole worm</tissue>
    </source>
</reference>
<dbReference type="InterPro" id="IPR036533">
    <property type="entry name" value="BAG_dom_sf"/>
</dbReference>
<organism evidence="3 4">
    <name type="scientific">Fasciolopsis buskii</name>
    <dbReference type="NCBI Taxonomy" id="27845"/>
    <lineage>
        <taxon>Eukaryota</taxon>
        <taxon>Metazoa</taxon>
        <taxon>Spiralia</taxon>
        <taxon>Lophotrochozoa</taxon>
        <taxon>Platyhelminthes</taxon>
        <taxon>Trematoda</taxon>
        <taxon>Digenea</taxon>
        <taxon>Plagiorchiida</taxon>
        <taxon>Echinostomata</taxon>
        <taxon>Echinostomatoidea</taxon>
        <taxon>Fasciolidae</taxon>
        <taxon>Fasciolopsis</taxon>
    </lineage>
</organism>
<dbReference type="CDD" id="cd00201">
    <property type="entry name" value="WW"/>
    <property type="match status" value="1"/>
</dbReference>
<dbReference type="Gene3D" id="2.20.70.10">
    <property type="match status" value="1"/>
</dbReference>
<sequence>MDPLPEGWEVRLDESTGRYYFVDHNTRTTQWKHPLTGKLYVPTKETPQCPTNPIDQQTQQDNADDSGTKTIRDVVRKARLLQPEIKSFSGANKDKDYLRLMETLELLILELDGVNLQGQGEVRSMRRAAVVEIQHLIQQLESRSLKPNSVAVSNSDSSTIGRQ</sequence>
<evidence type="ECO:0000259" key="1">
    <source>
        <dbReference type="PROSITE" id="PS50020"/>
    </source>
</evidence>
<dbReference type="PROSITE" id="PS01159">
    <property type="entry name" value="WW_DOMAIN_1"/>
    <property type="match status" value="1"/>
</dbReference>
<dbReference type="SMART" id="SM00456">
    <property type="entry name" value="WW"/>
    <property type="match status" value="1"/>
</dbReference>
<proteinExistence type="predicted"/>
<dbReference type="InterPro" id="IPR003103">
    <property type="entry name" value="BAG_domain"/>
</dbReference>
<dbReference type="Proteomes" id="UP000728185">
    <property type="component" value="Unassembled WGS sequence"/>
</dbReference>
<feature type="domain" description="BAG" evidence="2">
    <location>
        <begin position="77"/>
        <end position="144"/>
    </location>
</feature>
<dbReference type="PROSITE" id="PS50020">
    <property type="entry name" value="WW_DOMAIN_2"/>
    <property type="match status" value="1"/>
</dbReference>
<dbReference type="InterPro" id="IPR036020">
    <property type="entry name" value="WW_dom_sf"/>
</dbReference>
<comment type="caution">
    <text evidence="3">The sequence shown here is derived from an EMBL/GenBank/DDBJ whole genome shotgun (WGS) entry which is preliminary data.</text>
</comment>
<evidence type="ECO:0000259" key="2">
    <source>
        <dbReference type="PROSITE" id="PS51035"/>
    </source>
</evidence>
<accession>A0A8E0VQ60</accession>
<dbReference type="Pfam" id="PF02179">
    <property type="entry name" value="BAG"/>
    <property type="match status" value="1"/>
</dbReference>
<dbReference type="Gene3D" id="1.20.58.120">
    <property type="entry name" value="BAG domain"/>
    <property type="match status" value="1"/>
</dbReference>
<keyword evidence="4" id="KW-1185">Reference proteome</keyword>
<feature type="domain" description="WW" evidence="1">
    <location>
        <begin position="2"/>
        <end position="36"/>
    </location>
</feature>
<evidence type="ECO:0000313" key="3">
    <source>
        <dbReference type="EMBL" id="KAA0200545.1"/>
    </source>
</evidence>
<dbReference type="PROSITE" id="PS51035">
    <property type="entry name" value="BAG"/>
    <property type="match status" value="1"/>
</dbReference>
<dbReference type="OrthoDB" id="2020426at2759"/>
<dbReference type="Pfam" id="PF00397">
    <property type="entry name" value="WW"/>
    <property type="match status" value="1"/>
</dbReference>
<protein>
    <submittedName>
        <fullName evidence="3">Uncharacterized protein</fullName>
    </submittedName>
</protein>